<keyword evidence="5 6" id="KW-0720">Serine protease</keyword>
<dbReference type="EMBL" id="RAWB01000131">
    <property type="protein sequence ID" value="RKH59598.1"/>
    <property type="molecule type" value="Genomic_DNA"/>
</dbReference>
<dbReference type="InterPro" id="IPR009003">
    <property type="entry name" value="Peptidase_S1_PA"/>
</dbReference>
<feature type="domain" description="Peptidase S1" evidence="7">
    <location>
        <begin position="75"/>
        <end position="433"/>
    </location>
</feature>
<dbReference type="InterPro" id="IPR000126">
    <property type="entry name" value="V8_ser_AS"/>
</dbReference>
<keyword evidence="4 6" id="KW-0378">Hydrolase</keyword>
<dbReference type="Gene3D" id="2.40.10.10">
    <property type="entry name" value="Trypsin-like serine proteases"/>
    <property type="match status" value="2"/>
</dbReference>
<organism evidence="8 9">
    <name type="scientific">Corallococcus llansteffanensis</name>
    <dbReference type="NCBI Taxonomy" id="2316731"/>
    <lineage>
        <taxon>Bacteria</taxon>
        <taxon>Pseudomonadati</taxon>
        <taxon>Myxococcota</taxon>
        <taxon>Myxococcia</taxon>
        <taxon>Myxococcales</taxon>
        <taxon>Cystobacterineae</taxon>
        <taxon>Myxococcaceae</taxon>
        <taxon>Corallococcus</taxon>
    </lineage>
</organism>
<evidence type="ECO:0000259" key="7">
    <source>
        <dbReference type="PROSITE" id="PS50240"/>
    </source>
</evidence>
<dbReference type="RefSeq" id="WP_120644004.1">
    <property type="nucleotide sequence ID" value="NZ_RAWB01000131.1"/>
</dbReference>
<dbReference type="PRINTS" id="PR00839">
    <property type="entry name" value="V8PROTEASE"/>
</dbReference>
<sequence length="433" mass="45266">MRIPRTSGRRTLLGTLLCTFSLAACGPAPEAEPTANTPMGTEKQPVVYGTDNRTDVYAHADATLRARAQQSTVALMSPSDFNTTNPNNVTFNASTLRSAYNLCTSERFLDDLTPAFCSGTLIDDNLVLTAGHCITSASACSSTRFVFNFYRTAAGAMQTVTTADIFSCQAIVARQQATVGGRNLDFAIVRLDRPATPRFTPAPIRAGNAALAVGTNVTVIGSGSGIPFKIDSGGAVRDARSGTLDYFVATTDTFGGNSGSGVYENSGYTVAGILVRGETDYKTNGSCSIVNTCTETGCRGEDITYVRPAIDEYCAVATSTRLCAGYPPPPTPVTFTFTATNTNSANQNTVNHNVTLAAGKTLKFGTCTVPGSSGTGDTYLRLYNGTTQVASNDDACGTLSYASFTATTAGTYQIRAGCYSSGSCNGTVSYTVQ</sequence>
<name>A0A3A8PUG1_9BACT</name>
<dbReference type="InterPro" id="IPR001254">
    <property type="entry name" value="Trypsin_dom"/>
</dbReference>
<dbReference type="InterPro" id="IPR043504">
    <property type="entry name" value="Peptidase_S1_PA_chymotrypsin"/>
</dbReference>
<dbReference type="AlphaFoldDB" id="A0A3A8PUG1"/>
<dbReference type="EC" id="3.4.21.-" evidence="6"/>
<feature type="signal peptide" evidence="6">
    <location>
        <begin position="1"/>
        <end position="23"/>
    </location>
</feature>
<evidence type="ECO:0000256" key="1">
    <source>
        <dbReference type="ARBA" id="ARBA00008764"/>
    </source>
</evidence>
<accession>A0A3A8PUG1</accession>
<evidence type="ECO:0000313" key="8">
    <source>
        <dbReference type="EMBL" id="RKH59598.1"/>
    </source>
</evidence>
<dbReference type="InterPro" id="IPR018114">
    <property type="entry name" value="TRYPSIN_HIS"/>
</dbReference>
<gene>
    <name evidence="8" type="ORF">D7V93_14620</name>
</gene>
<protein>
    <recommendedName>
        <fullName evidence="6">Serine protease</fullName>
        <ecNumber evidence="6">3.4.21.-</ecNumber>
    </recommendedName>
</protein>
<evidence type="ECO:0000313" key="9">
    <source>
        <dbReference type="Proteomes" id="UP000272888"/>
    </source>
</evidence>
<evidence type="ECO:0000256" key="4">
    <source>
        <dbReference type="ARBA" id="ARBA00022801"/>
    </source>
</evidence>
<keyword evidence="3 6" id="KW-0732">Signal</keyword>
<evidence type="ECO:0000256" key="5">
    <source>
        <dbReference type="ARBA" id="ARBA00022825"/>
    </source>
</evidence>
<dbReference type="PANTHER" id="PTHR15462:SF8">
    <property type="entry name" value="SERINE PROTEASE"/>
    <property type="match status" value="1"/>
</dbReference>
<evidence type="ECO:0000256" key="6">
    <source>
        <dbReference type="RuleBase" id="RU004296"/>
    </source>
</evidence>
<keyword evidence="9" id="KW-1185">Reference proteome</keyword>
<comment type="caution">
    <text evidence="8">The sequence shown here is derived from an EMBL/GenBank/DDBJ whole genome shotgun (WGS) entry which is preliminary data.</text>
</comment>
<dbReference type="PROSITE" id="PS51257">
    <property type="entry name" value="PROKAR_LIPOPROTEIN"/>
    <property type="match status" value="1"/>
</dbReference>
<evidence type="ECO:0000256" key="3">
    <source>
        <dbReference type="ARBA" id="ARBA00022729"/>
    </source>
</evidence>
<dbReference type="Gene3D" id="2.60.120.380">
    <property type="match status" value="1"/>
</dbReference>
<dbReference type="PROSITE" id="PS00134">
    <property type="entry name" value="TRYPSIN_HIS"/>
    <property type="match status" value="1"/>
</dbReference>
<evidence type="ECO:0000256" key="2">
    <source>
        <dbReference type="ARBA" id="ARBA00022670"/>
    </source>
</evidence>
<proteinExistence type="inferred from homology"/>
<dbReference type="Proteomes" id="UP000272888">
    <property type="component" value="Unassembled WGS sequence"/>
</dbReference>
<dbReference type="InterPro" id="IPR008256">
    <property type="entry name" value="Peptidase_S1B"/>
</dbReference>
<dbReference type="GO" id="GO:0006508">
    <property type="term" value="P:proteolysis"/>
    <property type="evidence" value="ECO:0007669"/>
    <property type="project" value="UniProtKB-KW"/>
</dbReference>
<dbReference type="PANTHER" id="PTHR15462">
    <property type="entry name" value="SERINE PROTEASE"/>
    <property type="match status" value="1"/>
</dbReference>
<dbReference type="PROSITE" id="PS50240">
    <property type="entry name" value="TRYPSIN_DOM"/>
    <property type="match status" value="1"/>
</dbReference>
<comment type="similarity">
    <text evidence="1 6">Belongs to the peptidase S1B family.</text>
</comment>
<dbReference type="GO" id="GO:0004252">
    <property type="term" value="F:serine-type endopeptidase activity"/>
    <property type="evidence" value="ECO:0007669"/>
    <property type="project" value="InterPro"/>
</dbReference>
<dbReference type="InterPro" id="IPR050966">
    <property type="entry name" value="Glutamyl_endopeptidase"/>
</dbReference>
<dbReference type="PROSITE" id="PS00673">
    <property type="entry name" value="V8_SER"/>
    <property type="match status" value="1"/>
</dbReference>
<dbReference type="SUPFAM" id="SSF50494">
    <property type="entry name" value="Trypsin-like serine proteases"/>
    <property type="match status" value="1"/>
</dbReference>
<dbReference type="Pfam" id="PF13365">
    <property type="entry name" value="Trypsin_2"/>
    <property type="match status" value="1"/>
</dbReference>
<reference evidence="9" key="1">
    <citation type="submission" date="2018-09" db="EMBL/GenBank/DDBJ databases">
        <authorList>
            <person name="Livingstone P.G."/>
            <person name="Whitworth D.E."/>
        </authorList>
    </citation>
    <scope>NUCLEOTIDE SEQUENCE [LARGE SCALE GENOMIC DNA]</scope>
    <source>
        <strain evidence="9">CA051B</strain>
    </source>
</reference>
<feature type="chain" id="PRO_5017100937" description="Serine protease" evidence="6">
    <location>
        <begin position="24"/>
        <end position="433"/>
    </location>
</feature>
<keyword evidence="2 6" id="KW-0645">Protease</keyword>